<feature type="binding site" evidence="4">
    <location>
        <begin position="76"/>
        <end position="78"/>
    </location>
    <ligand>
        <name>acetyl-CoA</name>
        <dbReference type="ChEBI" id="CHEBI:57288"/>
    </ligand>
</feature>
<gene>
    <name evidence="6" type="ORF">Pa4123_85640</name>
</gene>
<evidence type="ECO:0000256" key="3">
    <source>
        <dbReference type="ARBA" id="ARBA00023315"/>
    </source>
</evidence>
<feature type="domain" description="N-acetyltransferase" evidence="5">
    <location>
        <begin position="1"/>
        <end position="140"/>
    </location>
</feature>
<name>A0ABQ5R942_9ACTN</name>
<dbReference type="Gene3D" id="3.40.630.30">
    <property type="match status" value="2"/>
</dbReference>
<sequence>MRVGTPDDWDTISSLLFAAFHSTHDQEASDLDRAIWEPERALVTTDGDTIVGHAAAFTRDMAVPGNVVPAAHVTMVGVAPTHRRRGLLNRMMRQQLRDVTEPIAVLWASESRIYGRFGYGLAAYRLEMAVESAEVRLPAATSPARLRAGTPAALRPELVKVYDQVRADRPGWSSRPESTWAYVLGDTAWHRGGNTELRAVVHEGIGGVDGYALWRTRGSWTGNSNPNGEVHVREVTAANLDAYLALWRFLFGIDLTRSVHYGHAAVDEPLLHLASDPRRLNTRFSDSLWVRVVDIGGALAARRYVAPVDVVFEVTDELLPENAGRWRLTATPDRPATCTRTEDPADLACDIRDLGAAYLGGTTLTALAAAGHVRELTAGALASASVAFGWHRAPVSPEVF</sequence>
<dbReference type="InterPro" id="IPR025559">
    <property type="entry name" value="Eis_dom"/>
</dbReference>
<dbReference type="CDD" id="cd04301">
    <property type="entry name" value="NAT_SF"/>
    <property type="match status" value="1"/>
</dbReference>
<comment type="caution">
    <text evidence="6">The sequence shown here is derived from an EMBL/GenBank/DDBJ whole genome shotgun (WGS) entry which is preliminary data.</text>
</comment>
<accession>A0ABQ5R942</accession>
<dbReference type="Pfam" id="PF13527">
    <property type="entry name" value="Acetyltransf_9"/>
    <property type="match status" value="1"/>
</dbReference>
<comment type="similarity">
    <text evidence="1 4">Belongs to the acetyltransferase Eis family.</text>
</comment>
<dbReference type="PANTHER" id="PTHR37817">
    <property type="entry name" value="N-ACETYLTRANSFERASE EIS"/>
    <property type="match status" value="1"/>
</dbReference>
<dbReference type="Gene3D" id="3.30.1050.10">
    <property type="entry name" value="SCP2 sterol-binding domain"/>
    <property type="match status" value="1"/>
</dbReference>
<evidence type="ECO:0000256" key="1">
    <source>
        <dbReference type="ARBA" id="ARBA00009213"/>
    </source>
</evidence>
<proteinExistence type="inferred from homology"/>
<dbReference type="HAMAP" id="MF_01812">
    <property type="entry name" value="Eis"/>
    <property type="match status" value="1"/>
</dbReference>
<keyword evidence="2 4" id="KW-0808">Transferase</keyword>
<feature type="binding site" evidence="4">
    <location>
        <begin position="109"/>
        <end position="110"/>
    </location>
    <ligand>
        <name>acetyl-CoA</name>
        <dbReference type="ChEBI" id="CHEBI:57288"/>
    </ligand>
</feature>
<dbReference type="InterPro" id="IPR036527">
    <property type="entry name" value="SCP2_sterol-bd_dom_sf"/>
</dbReference>
<reference evidence="6" key="1">
    <citation type="submission" date="2022-12" db="EMBL/GenBank/DDBJ databases">
        <title>New Phytohabitans aurantiacus sp. RD004123 nov., an actinomycete isolated from soil.</title>
        <authorList>
            <person name="Triningsih D.W."/>
            <person name="Harunari E."/>
            <person name="Igarashi Y."/>
        </authorList>
    </citation>
    <scope>NUCLEOTIDE SEQUENCE</scope>
    <source>
        <strain evidence="6">RD004123</strain>
    </source>
</reference>
<protein>
    <submittedName>
        <fullName evidence="6">UPF0256 protein</fullName>
    </submittedName>
</protein>
<evidence type="ECO:0000256" key="4">
    <source>
        <dbReference type="HAMAP-Rule" id="MF_01812"/>
    </source>
</evidence>
<evidence type="ECO:0000256" key="2">
    <source>
        <dbReference type="ARBA" id="ARBA00022679"/>
    </source>
</evidence>
<keyword evidence="3 4" id="KW-0012">Acyltransferase</keyword>
<keyword evidence="7" id="KW-1185">Reference proteome</keyword>
<dbReference type="InterPro" id="IPR016181">
    <property type="entry name" value="Acyl_CoA_acyltransferase"/>
</dbReference>
<dbReference type="SUPFAM" id="SSF55718">
    <property type="entry name" value="SCP-like"/>
    <property type="match status" value="1"/>
</dbReference>
<evidence type="ECO:0000313" key="6">
    <source>
        <dbReference type="EMBL" id="GLI03286.1"/>
    </source>
</evidence>
<comment type="subunit">
    <text evidence="4">Homohexamer; trimer of dimers.</text>
</comment>
<feature type="active site" description="Proton acceptor; via carboxylate" evidence="4">
    <location>
        <position position="400"/>
    </location>
</feature>
<dbReference type="Pfam" id="PF13530">
    <property type="entry name" value="SCP2_2"/>
    <property type="match status" value="1"/>
</dbReference>
<dbReference type="EMBL" id="BSDI01000081">
    <property type="protein sequence ID" value="GLI03286.1"/>
    <property type="molecule type" value="Genomic_DNA"/>
</dbReference>
<dbReference type="InterPro" id="IPR022902">
    <property type="entry name" value="NAcTrfase_Eis"/>
</dbReference>
<dbReference type="PANTHER" id="PTHR37817:SF1">
    <property type="entry name" value="N-ACETYLTRANSFERASE EIS"/>
    <property type="match status" value="1"/>
</dbReference>
<dbReference type="PROSITE" id="PS51186">
    <property type="entry name" value="GNAT"/>
    <property type="match status" value="1"/>
</dbReference>
<dbReference type="InterPro" id="IPR000182">
    <property type="entry name" value="GNAT_dom"/>
</dbReference>
<organism evidence="6 7">
    <name type="scientific">Phytohabitans aurantiacus</name>
    <dbReference type="NCBI Taxonomy" id="3016789"/>
    <lineage>
        <taxon>Bacteria</taxon>
        <taxon>Bacillati</taxon>
        <taxon>Actinomycetota</taxon>
        <taxon>Actinomycetes</taxon>
        <taxon>Micromonosporales</taxon>
        <taxon>Micromonosporaceae</taxon>
    </lineage>
</organism>
<feature type="binding site" evidence="4">
    <location>
        <begin position="84"/>
        <end position="89"/>
    </location>
    <ligand>
        <name>acetyl-CoA</name>
        <dbReference type="ChEBI" id="CHEBI:57288"/>
    </ligand>
</feature>
<dbReference type="Proteomes" id="UP001144280">
    <property type="component" value="Unassembled WGS sequence"/>
</dbReference>
<dbReference type="InterPro" id="IPR041380">
    <property type="entry name" value="Acetyltransf_17"/>
</dbReference>
<feature type="active site" description="Proton donor" evidence="4">
    <location>
        <position position="114"/>
    </location>
</feature>
<dbReference type="InterPro" id="IPR051554">
    <property type="entry name" value="Acetyltransferase_Eis"/>
</dbReference>
<dbReference type="SUPFAM" id="SSF55729">
    <property type="entry name" value="Acyl-CoA N-acyltransferases (Nat)"/>
    <property type="match status" value="1"/>
</dbReference>
<dbReference type="NCBIfam" id="NF002367">
    <property type="entry name" value="PRK01346.1-4"/>
    <property type="match status" value="1"/>
</dbReference>
<evidence type="ECO:0000313" key="7">
    <source>
        <dbReference type="Proteomes" id="UP001144280"/>
    </source>
</evidence>
<dbReference type="Pfam" id="PF17668">
    <property type="entry name" value="Acetyltransf_17"/>
    <property type="match status" value="1"/>
</dbReference>
<evidence type="ECO:0000259" key="5">
    <source>
        <dbReference type="PROSITE" id="PS51186"/>
    </source>
</evidence>